<dbReference type="InterPro" id="IPR019770">
    <property type="entry name" value="TIF_eIF_4E_CS"/>
</dbReference>
<keyword evidence="8" id="KW-0812">Transmembrane</keyword>
<keyword evidence="10" id="KW-1185">Reference proteome</keyword>
<feature type="transmembrane region" description="Helical" evidence="8">
    <location>
        <begin position="6"/>
        <end position="24"/>
    </location>
</feature>
<dbReference type="FunFam" id="3.30.760.10:FF:000002">
    <property type="entry name" value="Eukaryotic translation initiation factor 4E"/>
    <property type="match status" value="1"/>
</dbReference>
<dbReference type="Pfam" id="PF01652">
    <property type="entry name" value="IF4E"/>
    <property type="match status" value="1"/>
</dbReference>
<evidence type="ECO:0000256" key="4">
    <source>
        <dbReference type="ARBA" id="ARBA00022884"/>
    </source>
</evidence>
<dbReference type="GO" id="GO:0016281">
    <property type="term" value="C:eukaryotic translation initiation factor 4F complex"/>
    <property type="evidence" value="ECO:0007669"/>
    <property type="project" value="TreeGrafter"/>
</dbReference>
<keyword evidence="2 6" id="KW-0396">Initiation factor</keyword>
<sequence>MNIMPIMSTCLVILRLFYLFYFWLQLHRQQMPDQVSSPPPATSNPKDQNSGDSVAESKAEAASAEPGSLVKHPLQNKWALWYFKNDRSKNWDDNLKIVAKFQFVEDFWALYNHIQPASRLQTGCDYSLFKDGIRPAWEDQRNKLGGRWLLTLNKQQRSEELDAFWLETLLCLIGEAFEEYGDDICGATINVRGKADKLAIWTADVENKEAVMAIGRKLKARLGVPAKTIIGYEPHDEAMARKSSMAKTKYSV</sequence>
<evidence type="ECO:0000313" key="10">
    <source>
        <dbReference type="Proteomes" id="UP000593567"/>
    </source>
</evidence>
<keyword evidence="4 6" id="KW-0694">RNA-binding</keyword>
<dbReference type="PANTHER" id="PTHR11960:SF8">
    <property type="entry name" value="EUKARYOTIC TRANSLATION INITIATION FACTOR 4E1-RELATED"/>
    <property type="match status" value="1"/>
</dbReference>
<reference evidence="9" key="1">
    <citation type="submission" date="2020-06" db="EMBL/GenBank/DDBJ databases">
        <title>Draft genome of Bugula neritina, a colonial animal packing powerful symbionts and potential medicines.</title>
        <authorList>
            <person name="Rayko M."/>
        </authorList>
    </citation>
    <scope>NUCLEOTIDE SEQUENCE [LARGE SCALE GENOMIC DNA]</scope>
    <source>
        <strain evidence="9">Kwan_BN1</strain>
    </source>
</reference>
<protein>
    <submittedName>
        <fullName evidence="9">Ife-3</fullName>
    </submittedName>
</protein>
<evidence type="ECO:0000256" key="1">
    <source>
        <dbReference type="ARBA" id="ARBA00009860"/>
    </source>
</evidence>
<name>A0A7J7JJR6_BUGNE</name>
<keyword evidence="8" id="KW-0472">Membrane</keyword>
<dbReference type="GO" id="GO:0003743">
    <property type="term" value="F:translation initiation factor activity"/>
    <property type="evidence" value="ECO:0007669"/>
    <property type="project" value="UniProtKB-KW"/>
</dbReference>
<keyword evidence="5 6" id="KW-0648">Protein biosynthesis</keyword>
<keyword evidence="3" id="KW-0810">Translation regulation</keyword>
<dbReference type="InterPro" id="IPR023398">
    <property type="entry name" value="TIF_eIF4e-like"/>
</dbReference>
<feature type="compositionally biased region" description="Low complexity" evidence="7">
    <location>
        <begin position="53"/>
        <end position="65"/>
    </location>
</feature>
<evidence type="ECO:0000256" key="6">
    <source>
        <dbReference type="RuleBase" id="RU004374"/>
    </source>
</evidence>
<dbReference type="PROSITE" id="PS00813">
    <property type="entry name" value="IF4E"/>
    <property type="match status" value="1"/>
</dbReference>
<dbReference type="AlphaFoldDB" id="A0A7J7JJR6"/>
<gene>
    <name evidence="9" type="ORF">EB796_015102</name>
</gene>
<dbReference type="GO" id="GO:0000340">
    <property type="term" value="F:RNA 7-methylguanosine cap binding"/>
    <property type="evidence" value="ECO:0007669"/>
    <property type="project" value="TreeGrafter"/>
</dbReference>
<evidence type="ECO:0000256" key="5">
    <source>
        <dbReference type="ARBA" id="ARBA00022917"/>
    </source>
</evidence>
<dbReference type="PANTHER" id="PTHR11960">
    <property type="entry name" value="EUKARYOTIC TRANSLATION INITIATION FACTOR 4E RELATED"/>
    <property type="match status" value="1"/>
</dbReference>
<dbReference type="Gene3D" id="3.30.760.10">
    <property type="entry name" value="RNA Cap, Translation Initiation Factor Eif4e"/>
    <property type="match status" value="1"/>
</dbReference>
<dbReference type="EMBL" id="VXIV02002244">
    <property type="protein sequence ID" value="KAF6026589.1"/>
    <property type="molecule type" value="Genomic_DNA"/>
</dbReference>
<feature type="compositionally biased region" description="Polar residues" evidence="7">
    <location>
        <begin position="43"/>
        <end position="52"/>
    </location>
</feature>
<organism evidence="9 10">
    <name type="scientific">Bugula neritina</name>
    <name type="common">Brown bryozoan</name>
    <name type="synonym">Sertularia neritina</name>
    <dbReference type="NCBI Taxonomy" id="10212"/>
    <lineage>
        <taxon>Eukaryota</taxon>
        <taxon>Metazoa</taxon>
        <taxon>Spiralia</taxon>
        <taxon>Lophotrochozoa</taxon>
        <taxon>Bryozoa</taxon>
        <taxon>Gymnolaemata</taxon>
        <taxon>Cheilostomatida</taxon>
        <taxon>Flustrina</taxon>
        <taxon>Buguloidea</taxon>
        <taxon>Bugulidae</taxon>
        <taxon>Bugula</taxon>
    </lineage>
</organism>
<dbReference type="InterPro" id="IPR001040">
    <property type="entry name" value="TIF_eIF_4E"/>
</dbReference>
<evidence type="ECO:0000256" key="8">
    <source>
        <dbReference type="SAM" id="Phobius"/>
    </source>
</evidence>
<dbReference type="OrthoDB" id="590761at2759"/>
<feature type="region of interest" description="Disordered" evidence="7">
    <location>
        <begin position="33"/>
        <end position="68"/>
    </location>
</feature>
<evidence type="ECO:0000256" key="3">
    <source>
        <dbReference type="ARBA" id="ARBA00022845"/>
    </source>
</evidence>
<keyword evidence="8" id="KW-1133">Transmembrane helix</keyword>
<dbReference type="Proteomes" id="UP000593567">
    <property type="component" value="Unassembled WGS sequence"/>
</dbReference>
<comment type="similarity">
    <text evidence="1 6">Belongs to the eukaryotic initiation factor 4E family.</text>
</comment>
<dbReference type="SUPFAM" id="SSF55418">
    <property type="entry name" value="eIF4e-like"/>
    <property type="match status" value="1"/>
</dbReference>
<evidence type="ECO:0000256" key="2">
    <source>
        <dbReference type="ARBA" id="ARBA00022540"/>
    </source>
</evidence>
<dbReference type="GO" id="GO:0006417">
    <property type="term" value="P:regulation of translation"/>
    <property type="evidence" value="ECO:0007669"/>
    <property type="project" value="UniProtKB-KW"/>
</dbReference>
<evidence type="ECO:0000313" key="9">
    <source>
        <dbReference type="EMBL" id="KAF6026589.1"/>
    </source>
</evidence>
<accession>A0A7J7JJR6</accession>
<comment type="caution">
    <text evidence="9">The sequence shown here is derived from an EMBL/GenBank/DDBJ whole genome shotgun (WGS) entry which is preliminary data.</text>
</comment>
<evidence type="ECO:0000256" key="7">
    <source>
        <dbReference type="SAM" id="MobiDB-lite"/>
    </source>
</evidence>
<proteinExistence type="inferred from homology"/>